<sequence>MTTPFYRRAWRLDADHPCLPGHFPGAPVVPGVLVLEWLARALRDSRGLRLKRISQVKYLHPWLPGREVGLQLGEAATGFVFELLDQGQVLARGRAEAEP</sequence>
<evidence type="ECO:0000313" key="2">
    <source>
        <dbReference type="EMBL" id="AFC84576.1"/>
    </source>
</evidence>
<dbReference type="Proteomes" id="UP000005234">
    <property type="component" value="Chromosome"/>
</dbReference>
<dbReference type="KEGG" id="fau:Fraau_0076"/>
<dbReference type="STRING" id="767434.Fraau_0076"/>
<dbReference type="OrthoDB" id="9812842at2"/>
<dbReference type="InterPro" id="IPR054545">
    <property type="entry name" value="ApeI-like"/>
</dbReference>
<keyword evidence="3" id="KW-1185">Reference proteome</keyword>
<dbReference type="AlphaFoldDB" id="H8KZR5"/>
<proteinExistence type="predicted"/>
<dbReference type="Pfam" id="PF22818">
    <property type="entry name" value="ApeI-like"/>
    <property type="match status" value="1"/>
</dbReference>
<dbReference type="RefSeq" id="WP_014401582.1">
    <property type="nucleotide sequence ID" value="NC_017033.1"/>
</dbReference>
<dbReference type="HOGENOM" id="CLU_078912_5_2_6"/>
<evidence type="ECO:0000259" key="1">
    <source>
        <dbReference type="Pfam" id="PF22818"/>
    </source>
</evidence>
<reference evidence="2" key="1">
    <citation type="submission" date="2012-02" db="EMBL/GenBank/DDBJ databases">
        <title>The complete genome of Frateuria aurantia DSM 6220.</title>
        <authorList>
            <consortium name="US DOE Joint Genome Institute (JGI-PGF)"/>
            <person name="Lucas S."/>
            <person name="Copeland A."/>
            <person name="Lapidus A."/>
            <person name="Glavina del Rio T."/>
            <person name="Dalin E."/>
            <person name="Tice H."/>
            <person name="Bruce D."/>
            <person name="Goodwin L."/>
            <person name="Pitluck S."/>
            <person name="Peters L."/>
            <person name="Ovchinnikova G."/>
            <person name="Teshima H."/>
            <person name="Kyrpides N."/>
            <person name="Mavromatis K."/>
            <person name="Ivanova N."/>
            <person name="Brettin T."/>
            <person name="Detter J.C."/>
            <person name="Han C."/>
            <person name="Larimer F."/>
            <person name="Land M."/>
            <person name="Hauser L."/>
            <person name="Markowitz V."/>
            <person name="Cheng J.-F."/>
            <person name="Hugenholtz P."/>
            <person name="Woyke T."/>
            <person name="Wu D."/>
            <person name="Brambilla E."/>
            <person name="Klenk H.-P."/>
            <person name="Eisen J.A."/>
        </authorList>
    </citation>
    <scope>NUCLEOTIDE SEQUENCE</scope>
    <source>
        <strain evidence="2">DSM 6220</strain>
    </source>
</reference>
<dbReference type="EMBL" id="CP003350">
    <property type="protein sequence ID" value="AFC84576.1"/>
    <property type="molecule type" value="Genomic_DNA"/>
</dbReference>
<dbReference type="eggNOG" id="COG0764">
    <property type="taxonomic scope" value="Bacteria"/>
</dbReference>
<dbReference type="Gene3D" id="3.10.129.10">
    <property type="entry name" value="Hotdog Thioesterase"/>
    <property type="match status" value="1"/>
</dbReference>
<dbReference type="GO" id="GO:0016829">
    <property type="term" value="F:lyase activity"/>
    <property type="evidence" value="ECO:0007669"/>
    <property type="project" value="UniProtKB-KW"/>
</dbReference>
<dbReference type="SUPFAM" id="SSF54637">
    <property type="entry name" value="Thioesterase/thiol ester dehydrase-isomerase"/>
    <property type="match status" value="1"/>
</dbReference>
<feature type="domain" description="ApeI dehydratase-like" evidence="1">
    <location>
        <begin position="10"/>
        <end position="93"/>
    </location>
</feature>
<organism evidence="2 3">
    <name type="scientific">Frateuria aurantia (strain ATCC 33424 / DSM 6220 / KCTC 2777 / LMG 1558 / NBRC 3245 / NCIMB 13370)</name>
    <name type="common">Acetobacter aurantius</name>
    <dbReference type="NCBI Taxonomy" id="767434"/>
    <lineage>
        <taxon>Bacteria</taxon>
        <taxon>Pseudomonadati</taxon>
        <taxon>Pseudomonadota</taxon>
        <taxon>Gammaproteobacteria</taxon>
        <taxon>Lysobacterales</taxon>
        <taxon>Rhodanobacteraceae</taxon>
        <taxon>Frateuria</taxon>
    </lineage>
</organism>
<gene>
    <name evidence="2" type="ordered locus">Fraau_0076</name>
</gene>
<name>H8KZR5_FRAAD</name>
<evidence type="ECO:0000313" key="3">
    <source>
        <dbReference type="Proteomes" id="UP000005234"/>
    </source>
</evidence>
<dbReference type="InterPro" id="IPR029069">
    <property type="entry name" value="HotDog_dom_sf"/>
</dbReference>
<accession>H8KZR5</accession>
<protein>
    <submittedName>
        <fullName evidence="2">3-hydroxymyristoyl/3-hydroxydecanoyl-(Acyl carrier protein) dehydratase</fullName>
    </submittedName>
</protein>